<protein>
    <recommendedName>
        <fullName evidence="5">tRNA-queuosine alpha-mannosyltransferase</fullName>
        <ecNumber evidence="4">2.4.1.110</ecNumber>
    </recommendedName>
</protein>
<dbReference type="eggNOG" id="COG0438">
    <property type="taxonomic scope" value="Bacteria"/>
</dbReference>
<dbReference type="Pfam" id="PF12038">
    <property type="entry name" value="QTMAN_N"/>
    <property type="match status" value="1"/>
</dbReference>
<dbReference type="GO" id="GO:0016438">
    <property type="term" value="F:tRNA-queuosine(34) beta-mannosyltransferase activity"/>
    <property type="evidence" value="ECO:0007669"/>
    <property type="project" value="UniProtKB-EC"/>
</dbReference>
<dbReference type="AlphaFoldDB" id="H9UIL6"/>
<evidence type="ECO:0000313" key="8">
    <source>
        <dbReference type="EMBL" id="AFG37359.1"/>
    </source>
</evidence>
<evidence type="ECO:0000256" key="4">
    <source>
        <dbReference type="ARBA" id="ARBA00044517"/>
    </source>
</evidence>
<dbReference type="KEGG" id="sfc:Spiaf_1284"/>
<dbReference type="CDD" id="cd03801">
    <property type="entry name" value="GT4_PimA-like"/>
    <property type="match status" value="1"/>
</dbReference>
<evidence type="ECO:0000259" key="7">
    <source>
        <dbReference type="Pfam" id="PF12038"/>
    </source>
</evidence>
<reference evidence="9" key="1">
    <citation type="journal article" date="2013" name="Stand. Genomic Sci.">
        <title>Complete genome sequence of the halophilic bacterium Spirochaeta africana type strain (Z-7692(T)) from the alkaline Lake Magadi in the East African Rift.</title>
        <authorList>
            <person name="Liolos K."/>
            <person name="Abt B."/>
            <person name="Scheuner C."/>
            <person name="Teshima H."/>
            <person name="Held B."/>
            <person name="Lapidus A."/>
            <person name="Nolan M."/>
            <person name="Lucas S."/>
            <person name="Deshpande S."/>
            <person name="Cheng J.F."/>
            <person name="Tapia R."/>
            <person name="Goodwin L.A."/>
            <person name="Pitluck S."/>
            <person name="Pagani I."/>
            <person name="Ivanova N."/>
            <person name="Mavromatis K."/>
            <person name="Mikhailova N."/>
            <person name="Huntemann M."/>
            <person name="Pati A."/>
            <person name="Chen A."/>
            <person name="Palaniappan K."/>
            <person name="Land M."/>
            <person name="Rohde M."/>
            <person name="Tindall B.J."/>
            <person name="Detter J.C."/>
            <person name="Goker M."/>
            <person name="Bristow J."/>
            <person name="Eisen J.A."/>
            <person name="Markowitz V."/>
            <person name="Hugenholtz P."/>
            <person name="Woyke T."/>
            <person name="Klenk H.P."/>
            <person name="Kyrpides N.C."/>
        </authorList>
    </citation>
    <scope>NUCLEOTIDE SEQUENCE</scope>
    <source>
        <strain evidence="9">ATCC 700263 / DSM 8902 / Z-7692</strain>
    </source>
</reference>
<evidence type="ECO:0000256" key="3">
    <source>
        <dbReference type="ARBA" id="ARBA00022679"/>
    </source>
</evidence>
<dbReference type="HOGENOM" id="CLU_033439_1_0_12"/>
<keyword evidence="2" id="KW-0328">Glycosyltransferase</keyword>
<organism evidence="8 9">
    <name type="scientific">Spirochaeta africana (strain ATCC 700263 / DSM 8902 / Z-7692)</name>
    <dbReference type="NCBI Taxonomy" id="889378"/>
    <lineage>
        <taxon>Bacteria</taxon>
        <taxon>Pseudomonadati</taxon>
        <taxon>Spirochaetota</taxon>
        <taxon>Spirochaetia</taxon>
        <taxon>Spirochaetales</taxon>
        <taxon>Spirochaetaceae</taxon>
        <taxon>Spirochaeta</taxon>
    </lineage>
</organism>
<evidence type="ECO:0000256" key="6">
    <source>
        <dbReference type="ARBA" id="ARBA00048439"/>
    </source>
</evidence>
<dbReference type="EC" id="2.4.1.110" evidence="4"/>
<dbReference type="InterPro" id="IPR022701">
    <property type="entry name" value="QTMAN_N"/>
</dbReference>
<dbReference type="Proteomes" id="UP000007383">
    <property type="component" value="Chromosome"/>
</dbReference>
<dbReference type="PANTHER" id="PTHR13615">
    <property type="entry name" value="GLYCOSYLTRANSFERASE-LIKE 1"/>
    <property type="match status" value="1"/>
</dbReference>
<accession>H9UIL6</accession>
<evidence type="ECO:0000256" key="2">
    <source>
        <dbReference type="ARBA" id="ARBA00022676"/>
    </source>
</evidence>
<sequence>MKEKLHPSLSVLYLESFYGGSHRDFADGVCTHSRHSIDLRTLPAEMWKRRIRHAALQLVGNDVDPQNYDAVLSGGMMNLADLRALWGADCPRLLMYAHETQFSYPVPEKAGSHDEFLQTDIRNLLIADAIAFNSETHRTTCLTHIREYCARVGIAAAVADVIGNKSCVIYPGCWFEPDNSYDDLNQQKTGSLRIVWNHRWEYDKAPDVFLETLRLLASAGSEFQLLLLGDHTSTAYPIPHDLQKRILHAGYVGSRAAYYRMLSRGDVVVSTALQENFGIAVVEAMYHGCLPLLPARLSYPELLPAGLQEHGLYESPEQLQTRLAEMCTQIQEHGRRQEWRDTQAELQNHMARYAWQRRIADMDSFIAGRVDSSW</sequence>
<evidence type="ECO:0000256" key="5">
    <source>
        <dbReference type="ARBA" id="ARBA00044539"/>
    </source>
</evidence>
<keyword evidence="3 8" id="KW-0808">Transferase</keyword>
<comment type="similarity">
    <text evidence="1">Belongs to the glycosyltransferase group 1 family. Glycosyltransferase 4 subfamily.</text>
</comment>
<gene>
    <name evidence="8" type="ordered locus">Spiaf_1284</name>
</gene>
<keyword evidence="9" id="KW-1185">Reference proteome</keyword>
<comment type="catalytic activity">
    <reaction evidence="6">
        <text>queuosine(34) in tRNA(Asp) + GDP-alpha-D-mannose = O-4''-alpha-D-mannosylqueuosine(34) in tRNA(Asp) + GDP + H(+)</text>
        <dbReference type="Rhea" id="RHEA:12885"/>
        <dbReference type="Rhea" id="RHEA-COMP:18572"/>
        <dbReference type="Rhea" id="RHEA-COMP:18581"/>
        <dbReference type="ChEBI" id="CHEBI:15378"/>
        <dbReference type="ChEBI" id="CHEBI:57527"/>
        <dbReference type="ChEBI" id="CHEBI:58189"/>
        <dbReference type="ChEBI" id="CHEBI:194431"/>
        <dbReference type="ChEBI" id="CHEBI:194442"/>
        <dbReference type="EC" id="2.4.1.110"/>
    </reaction>
    <physiologicalReaction direction="left-to-right" evidence="6">
        <dbReference type="Rhea" id="RHEA:12886"/>
    </physiologicalReaction>
</comment>
<evidence type="ECO:0000313" key="9">
    <source>
        <dbReference type="Proteomes" id="UP000007383"/>
    </source>
</evidence>
<feature type="domain" description="tRNA-queuosine alpha-mannosyltransferase N-terminal" evidence="7">
    <location>
        <begin position="11"/>
        <end position="172"/>
    </location>
</feature>
<dbReference type="PATRIC" id="fig|889378.3.peg.1288"/>
<dbReference type="STRING" id="889378.Spiaf_1284"/>
<dbReference type="Gene3D" id="3.40.50.2000">
    <property type="entry name" value="Glycogen Phosphorylase B"/>
    <property type="match status" value="1"/>
</dbReference>
<dbReference type="Pfam" id="PF13692">
    <property type="entry name" value="Glyco_trans_1_4"/>
    <property type="match status" value="1"/>
</dbReference>
<dbReference type="InterPro" id="IPR051862">
    <property type="entry name" value="GT-like_domain_containing_1"/>
</dbReference>
<name>H9UIL6_SPIAZ</name>
<dbReference type="PANTHER" id="PTHR13615:SF3">
    <property type="entry name" value="GLYCOSYLTRANSFERASE-LIKE DOMAIN-CONTAINING PROTEIN 1"/>
    <property type="match status" value="1"/>
</dbReference>
<dbReference type="RefSeq" id="WP_014455347.1">
    <property type="nucleotide sequence ID" value="NC_017098.1"/>
</dbReference>
<dbReference type="SUPFAM" id="SSF53756">
    <property type="entry name" value="UDP-Glycosyltransferase/glycogen phosphorylase"/>
    <property type="match status" value="1"/>
</dbReference>
<proteinExistence type="inferred from homology"/>
<evidence type="ECO:0000256" key="1">
    <source>
        <dbReference type="ARBA" id="ARBA00009481"/>
    </source>
</evidence>
<dbReference type="EMBL" id="CP003282">
    <property type="protein sequence ID" value="AFG37359.1"/>
    <property type="molecule type" value="Genomic_DNA"/>
</dbReference>
<dbReference type="OrthoDB" id="9792163at2"/>